<dbReference type="PROSITE" id="PS51257">
    <property type="entry name" value="PROKAR_LIPOPROTEIN"/>
    <property type="match status" value="1"/>
</dbReference>
<dbReference type="InterPro" id="IPR018392">
    <property type="entry name" value="LysM"/>
</dbReference>
<name>A0ABZ3J936_SPOA4</name>
<evidence type="ECO:0000313" key="2">
    <source>
        <dbReference type="EMBL" id="XFO74655.1"/>
    </source>
</evidence>
<proteinExistence type="predicted"/>
<feature type="domain" description="LysM" evidence="1">
    <location>
        <begin position="35"/>
        <end position="53"/>
    </location>
</feature>
<accession>A0ABZ3J936</accession>
<dbReference type="EMBL" id="CP155571">
    <property type="protein sequence ID" value="XFO74655.1"/>
    <property type="molecule type" value="Genomic_DNA"/>
</dbReference>
<reference evidence="2" key="1">
    <citation type="submission" date="2024-05" db="EMBL/GenBank/DDBJ databases">
        <title>Isolation and characterization of Sporomusa carbonis sp. nov., a carboxydotrophic hydrogenogen in the genus of Sporomusa isolated from a charcoal burning pile.</title>
        <authorList>
            <person name="Boeer T."/>
            <person name="Rosenbaum F."/>
            <person name="Eysell L."/>
            <person name="Mueller V."/>
            <person name="Daniel R."/>
            <person name="Poehlein A."/>
        </authorList>
    </citation>
    <scope>NUCLEOTIDE SEQUENCE [LARGE SCALE GENOMIC DNA]</scope>
    <source>
        <strain evidence="2">DSM 3132</strain>
    </source>
</reference>
<evidence type="ECO:0000259" key="1">
    <source>
        <dbReference type="Pfam" id="PF01476"/>
    </source>
</evidence>
<keyword evidence="3" id="KW-1185">Reference proteome</keyword>
<dbReference type="RefSeq" id="WP_169716991.1">
    <property type="nucleotide sequence ID" value="NZ_CP155571.1"/>
</dbReference>
<dbReference type="Gene3D" id="3.10.350.10">
    <property type="entry name" value="LysM domain"/>
    <property type="match status" value="1"/>
</dbReference>
<organism evidence="2 3">
    <name type="scientific">Sporomusa acidovorans (strain ATCC 49682 / DSM 3132 / Mol)</name>
    <dbReference type="NCBI Taxonomy" id="1123286"/>
    <lineage>
        <taxon>Bacteria</taxon>
        <taxon>Bacillati</taxon>
        <taxon>Bacillota</taxon>
        <taxon>Negativicutes</taxon>
        <taxon>Selenomonadales</taxon>
        <taxon>Sporomusaceae</taxon>
        <taxon>Sporomusa</taxon>
    </lineage>
</organism>
<evidence type="ECO:0000313" key="3">
    <source>
        <dbReference type="Proteomes" id="UP000216052"/>
    </source>
</evidence>
<sequence>MNHLKHLIVVGVIALAVASCGNTEPPKGHLVSETYTVISGDTLDKIAYRYIVKSSVCRDIREFREGIIELNWDRVFNGRYPHGAIYAGDRLQINYWKED</sequence>
<dbReference type="InterPro" id="IPR036779">
    <property type="entry name" value="LysM_dom_sf"/>
</dbReference>
<dbReference type="Pfam" id="PF01476">
    <property type="entry name" value="LysM"/>
    <property type="match status" value="1"/>
</dbReference>
<protein>
    <recommendedName>
        <fullName evidence="1">LysM domain-containing protein</fullName>
    </recommendedName>
</protein>
<dbReference type="Proteomes" id="UP000216052">
    <property type="component" value="Chromosome"/>
</dbReference>
<gene>
    <name evidence="2" type="ORF">SPACI_047650</name>
</gene>
<dbReference type="CDD" id="cd00118">
    <property type="entry name" value="LysM"/>
    <property type="match status" value="1"/>
</dbReference>